<comment type="caution">
    <text evidence="11">The sequence shown here is derived from an EMBL/GenBank/DDBJ whole genome shotgun (WGS) entry which is preliminary data.</text>
</comment>
<keyword evidence="8" id="KW-0998">Cell outer membrane</keyword>
<dbReference type="Pfam" id="PF00577">
    <property type="entry name" value="Usher"/>
    <property type="match status" value="1"/>
</dbReference>
<dbReference type="Proteomes" id="UP000251576">
    <property type="component" value="Unassembled WGS sequence"/>
</dbReference>
<evidence type="ECO:0000256" key="7">
    <source>
        <dbReference type="ARBA" id="ARBA00023136"/>
    </source>
</evidence>
<comment type="similarity">
    <text evidence="2">Belongs to the fimbrial export usher family.</text>
</comment>
<dbReference type="Gene3D" id="3.10.20.410">
    <property type="match status" value="1"/>
</dbReference>
<dbReference type="AlphaFoldDB" id="A0A330G3M8"/>
<evidence type="ECO:0000256" key="5">
    <source>
        <dbReference type="ARBA" id="ARBA00022692"/>
    </source>
</evidence>
<comment type="subcellular location">
    <subcellularLocation>
        <location evidence="1">Cell outer membrane</location>
        <topology evidence="1">Multi-pass membrane protein</topology>
    </subcellularLocation>
</comment>
<dbReference type="InterPro" id="IPR025949">
    <property type="entry name" value="PapC-like_C"/>
</dbReference>
<dbReference type="GO" id="GO:0009297">
    <property type="term" value="P:pilus assembly"/>
    <property type="evidence" value="ECO:0007669"/>
    <property type="project" value="InterPro"/>
</dbReference>
<dbReference type="InterPro" id="IPR000015">
    <property type="entry name" value="Fimb_usher"/>
</dbReference>
<dbReference type="SUPFAM" id="SSF141729">
    <property type="entry name" value="FimD N-terminal domain-like"/>
    <property type="match status" value="1"/>
</dbReference>
<keyword evidence="4" id="KW-1134">Transmembrane beta strand</keyword>
<evidence type="ECO:0000256" key="8">
    <source>
        <dbReference type="ARBA" id="ARBA00023237"/>
    </source>
</evidence>
<evidence type="ECO:0000256" key="2">
    <source>
        <dbReference type="ARBA" id="ARBA00008064"/>
    </source>
</evidence>
<organism evidence="11 12">
    <name type="scientific">Enterobacter cloacae</name>
    <dbReference type="NCBI Taxonomy" id="550"/>
    <lineage>
        <taxon>Bacteria</taxon>
        <taxon>Pseudomonadati</taxon>
        <taxon>Pseudomonadota</taxon>
        <taxon>Gammaproteobacteria</taxon>
        <taxon>Enterobacterales</taxon>
        <taxon>Enterobacteriaceae</taxon>
        <taxon>Enterobacter</taxon>
        <taxon>Enterobacter cloacae complex</taxon>
    </lineage>
</organism>
<evidence type="ECO:0000256" key="3">
    <source>
        <dbReference type="ARBA" id="ARBA00022448"/>
    </source>
</evidence>
<protein>
    <submittedName>
        <fullName evidence="11">PapC/FimD family outer membrane usher protein</fullName>
    </submittedName>
</protein>
<evidence type="ECO:0000256" key="4">
    <source>
        <dbReference type="ARBA" id="ARBA00022452"/>
    </source>
</evidence>
<gene>
    <name evidence="11" type="ORF">DP202_24915</name>
</gene>
<dbReference type="InterPro" id="IPR037224">
    <property type="entry name" value="PapC_N_sf"/>
</dbReference>
<dbReference type="Gene3D" id="2.60.40.2070">
    <property type="match status" value="1"/>
</dbReference>
<evidence type="ECO:0000259" key="10">
    <source>
        <dbReference type="Pfam" id="PF13954"/>
    </source>
</evidence>
<evidence type="ECO:0000259" key="9">
    <source>
        <dbReference type="Pfam" id="PF13953"/>
    </source>
</evidence>
<feature type="domain" description="PapC-like C-terminal" evidence="9">
    <location>
        <begin position="748"/>
        <end position="803"/>
    </location>
</feature>
<dbReference type="Gene3D" id="2.60.40.2610">
    <property type="entry name" value="Outer membrane usher protein FimD, plug domain"/>
    <property type="match status" value="1"/>
</dbReference>
<proteinExistence type="inferred from homology"/>
<dbReference type="Gene3D" id="2.60.40.3110">
    <property type="match status" value="1"/>
</dbReference>
<evidence type="ECO:0000313" key="12">
    <source>
        <dbReference type="Proteomes" id="UP000251576"/>
    </source>
</evidence>
<dbReference type="GO" id="GO:0009279">
    <property type="term" value="C:cell outer membrane"/>
    <property type="evidence" value="ECO:0007669"/>
    <property type="project" value="UniProtKB-SubCell"/>
</dbReference>
<dbReference type="PANTHER" id="PTHR30451">
    <property type="entry name" value="OUTER MEMBRANE USHER PROTEIN"/>
    <property type="match status" value="1"/>
</dbReference>
<evidence type="ECO:0000256" key="6">
    <source>
        <dbReference type="ARBA" id="ARBA00022729"/>
    </source>
</evidence>
<feature type="domain" description="PapC N-terminal" evidence="10">
    <location>
        <begin position="31"/>
        <end position="174"/>
    </location>
</feature>
<sequence length="823" mass="91414">MFSLKYPSIKMRGLFIFAALALHIKCVYAVEFNMDLLGDEKDNIDLSRFSEAGYIMPGTYLLKVRINEFTLSEKEVLFFEYDENSKTVAPCLDTDIIDMLGLKPEAKEKIIWWHNQQCADFSQLPGMSAKGNLSESALIISIPQAWLEYQDANWLPPTHWEEGTDGYLFDYNVNVGLTRNVNTDTTKDASGTGVTGINVGAWRVRADWQSSYQHKAQYTKKSFDWSRFYAYRALKKIGAKITAGESYLDSDIFDSWRYTGASIVSDDRMLPPNLRGYAPSISGIARTNATVTISQQGRVIYETTVATGPFLIEDLKSAVNGKLDVKVSEQDGTEQNFQVDTASIPYLTRPGQLRYKLALGKPSDFDHKFEGDVFGTGEFSWGINNAYSLYGGNIFSENYNALAVGIGRDLLSFGAVSADVTQSIATIDGERKQGKSWRLSYSKRFDELNSEVSFAGYRFSERDFLSMGEYLGARYHNAQSGNNKELYTITANKSFPDYRITTYLSWSHQTYWDHKVSDRYSFSTSRYFDIGKIRNLSASVNATQNTYMGRKDRYAYINISIPMQSGSVNYNSGYGNGRNTHAVGWHQRVNDNSSYMLRAGYENNANASATKNVSGFYSYNGNVSDANLNATWQESSYSAAGLSLSGGLTATKHGIALHRGSNGGTRIMVDTDGISDVPFSSSARTNKGGLAVIPDVSSYYKVAASIDVNELPADVEHRSAPVKEFVLTEGAIGYRKFDLIEGKKRMAAIRNSHGEHPPFGATVHDEANRELGIVGDDGMVWLTGLKEGQSLTVKWAGKEQCTVVLPQELDAETLLLPCNNSES</sequence>
<dbReference type="FunFam" id="2.60.40.3110:FF:000001">
    <property type="entry name" value="Putative fimbrial outer membrane usher"/>
    <property type="match status" value="1"/>
</dbReference>
<name>A0A330G3M8_ENTCL</name>
<dbReference type="Pfam" id="PF13954">
    <property type="entry name" value="PapC_N"/>
    <property type="match status" value="1"/>
</dbReference>
<dbReference type="InterPro" id="IPR043142">
    <property type="entry name" value="PapC-like_C_sf"/>
</dbReference>
<keyword evidence="6" id="KW-0732">Signal</keyword>
<dbReference type="GO" id="GO:0015473">
    <property type="term" value="F:fimbrial usher porin activity"/>
    <property type="evidence" value="ECO:0007669"/>
    <property type="project" value="InterPro"/>
</dbReference>
<dbReference type="InterPro" id="IPR042186">
    <property type="entry name" value="FimD_plug_dom"/>
</dbReference>
<keyword evidence="7" id="KW-0472">Membrane</keyword>
<evidence type="ECO:0000313" key="11">
    <source>
        <dbReference type="EMBL" id="RAZ62056.1"/>
    </source>
</evidence>
<dbReference type="Pfam" id="PF13953">
    <property type="entry name" value="PapC_C"/>
    <property type="match status" value="1"/>
</dbReference>
<dbReference type="InterPro" id="IPR025885">
    <property type="entry name" value="PapC_N"/>
</dbReference>
<keyword evidence="3" id="KW-0813">Transport</keyword>
<keyword evidence="5" id="KW-0812">Transmembrane</keyword>
<evidence type="ECO:0000256" key="1">
    <source>
        <dbReference type="ARBA" id="ARBA00004571"/>
    </source>
</evidence>
<accession>A0A330G3M8</accession>
<dbReference type="EMBL" id="QMDH01000069">
    <property type="protein sequence ID" value="RAZ62056.1"/>
    <property type="molecule type" value="Genomic_DNA"/>
</dbReference>
<reference evidence="11 12" key="1">
    <citation type="submission" date="2018-06" db="EMBL/GenBank/DDBJ databases">
        <title>ACT-28, a chromosomally-encoded AmpC with carbapenemase activity from Enterobacter kobei.</title>
        <authorList>
            <person name="Jousset A.B."/>
            <person name="Oueslati S."/>
            <person name="Bernabeu S."/>
            <person name="Takissian J."/>
            <person name="Creton E."/>
            <person name="Vogel A."/>
            <person name="Cotellon G."/>
            <person name="Bonnin R.A."/>
            <person name="Dortet L."/>
            <person name="Naas T."/>
        </authorList>
    </citation>
    <scope>NUCLEOTIDE SEQUENCE [LARGE SCALE GENOMIC DNA]</scope>
    <source>
        <strain evidence="11 12">99B3</strain>
    </source>
</reference>
<dbReference type="PANTHER" id="PTHR30451:SF10">
    <property type="entry name" value="OUTER MEMBRANE USHER PROTEIN YFCU-RELATED"/>
    <property type="match status" value="1"/>
</dbReference>